<dbReference type="Gene3D" id="3.50.50.60">
    <property type="entry name" value="FAD/NAD(P)-binding domain"/>
    <property type="match status" value="1"/>
</dbReference>
<dbReference type="PIRSF" id="PIRSF000137">
    <property type="entry name" value="Alcohol_oxidase"/>
    <property type="match status" value="1"/>
</dbReference>
<dbReference type="PROSITE" id="PS00623">
    <property type="entry name" value="GMC_OXRED_1"/>
    <property type="match status" value="1"/>
</dbReference>
<dbReference type="AlphaFoldDB" id="A0AAW1KN09"/>
<comment type="caution">
    <text evidence="6">The sequence shown here is derived from an EMBL/GenBank/DDBJ whole genome shotgun (WGS) entry which is preliminary data.</text>
</comment>
<keyword evidence="2 3" id="KW-0274">FAD</keyword>
<feature type="binding site" evidence="2">
    <location>
        <position position="153"/>
    </location>
    <ligand>
        <name>FAD</name>
        <dbReference type="ChEBI" id="CHEBI:57692"/>
    </ligand>
</feature>
<name>A0AAW1KN09_POPJA</name>
<dbReference type="InterPro" id="IPR000172">
    <property type="entry name" value="GMC_OxRdtase_N"/>
</dbReference>
<feature type="domain" description="Glucose-methanol-choline oxidoreductase N-terminal" evidence="4">
    <location>
        <begin position="147"/>
        <end position="170"/>
    </location>
</feature>
<dbReference type="Gene3D" id="3.30.560.10">
    <property type="entry name" value="Glucose Oxidase, domain 3"/>
    <property type="match status" value="1"/>
</dbReference>
<keyword evidence="7" id="KW-1185">Reference proteome</keyword>
<dbReference type="InterPro" id="IPR036188">
    <property type="entry name" value="FAD/NAD-bd_sf"/>
</dbReference>
<dbReference type="GO" id="GO:0050660">
    <property type="term" value="F:flavin adenine dinucleotide binding"/>
    <property type="evidence" value="ECO:0007669"/>
    <property type="project" value="InterPro"/>
</dbReference>
<comment type="cofactor">
    <cofactor evidence="2">
        <name>FAD</name>
        <dbReference type="ChEBI" id="CHEBI:57692"/>
    </cofactor>
</comment>
<evidence type="ECO:0000256" key="1">
    <source>
        <dbReference type="ARBA" id="ARBA00010790"/>
    </source>
</evidence>
<feature type="binding site" evidence="2">
    <location>
        <position position="149"/>
    </location>
    <ligand>
        <name>FAD</name>
        <dbReference type="ChEBI" id="CHEBI:57692"/>
    </ligand>
</feature>
<proteinExistence type="inferred from homology"/>
<protein>
    <submittedName>
        <fullName evidence="6">GMC oxidoreductase</fullName>
    </submittedName>
</protein>
<feature type="binding site" evidence="2">
    <location>
        <position position="286"/>
    </location>
    <ligand>
        <name>FAD</name>
        <dbReference type="ChEBI" id="CHEBI:57692"/>
    </ligand>
</feature>
<dbReference type="SUPFAM" id="SSF51905">
    <property type="entry name" value="FAD/NAD(P)-binding domain"/>
    <property type="match status" value="1"/>
</dbReference>
<dbReference type="EMBL" id="JASPKY010000200">
    <property type="protein sequence ID" value="KAK9721326.1"/>
    <property type="molecule type" value="Genomic_DNA"/>
</dbReference>
<organism evidence="6 7">
    <name type="scientific">Popillia japonica</name>
    <name type="common">Japanese beetle</name>
    <dbReference type="NCBI Taxonomy" id="7064"/>
    <lineage>
        <taxon>Eukaryota</taxon>
        <taxon>Metazoa</taxon>
        <taxon>Ecdysozoa</taxon>
        <taxon>Arthropoda</taxon>
        <taxon>Hexapoda</taxon>
        <taxon>Insecta</taxon>
        <taxon>Pterygota</taxon>
        <taxon>Neoptera</taxon>
        <taxon>Endopterygota</taxon>
        <taxon>Coleoptera</taxon>
        <taxon>Polyphaga</taxon>
        <taxon>Scarabaeiformia</taxon>
        <taxon>Scarabaeidae</taxon>
        <taxon>Rutelinae</taxon>
        <taxon>Popillia</taxon>
    </lineage>
</organism>
<accession>A0AAW1KN09</accession>
<keyword evidence="3" id="KW-0285">Flavoprotein</keyword>
<evidence type="ECO:0000313" key="6">
    <source>
        <dbReference type="EMBL" id="KAK9721326.1"/>
    </source>
</evidence>
<dbReference type="PROSITE" id="PS00624">
    <property type="entry name" value="GMC_OXRED_2"/>
    <property type="match status" value="1"/>
</dbReference>
<reference evidence="6 7" key="1">
    <citation type="journal article" date="2024" name="BMC Genomics">
        <title>De novo assembly and annotation of Popillia japonica's genome with initial clues to its potential as an invasive pest.</title>
        <authorList>
            <person name="Cucini C."/>
            <person name="Boschi S."/>
            <person name="Funari R."/>
            <person name="Cardaioli E."/>
            <person name="Iannotti N."/>
            <person name="Marturano G."/>
            <person name="Paoli F."/>
            <person name="Bruttini M."/>
            <person name="Carapelli A."/>
            <person name="Frati F."/>
            <person name="Nardi F."/>
        </authorList>
    </citation>
    <scope>NUCLEOTIDE SEQUENCE [LARGE SCALE GENOMIC DNA]</scope>
    <source>
        <strain evidence="6">DMR45628</strain>
    </source>
</reference>
<sequence length="444" mass="48704">MNYPKSVESGAQMSCNCPVTQPGPTLASTCGGAPFMLFMGLLEVFLRSQCDLEDPCGRLEQSPLFPEYDFIIVGGGSAGAVVASRLSEIPEWRVLLVEAGLDEPTGTQVPSMFLNFLGSDIDWGYQTEAESEACLNENEQRCYWPRGKVLGGTSVLNGMMYIRGSRKDYDDWSKLGNEGWSYNEALPYFLKSEDNKQIDKVDRGYHSVGGLLTVSQFPYHPPLSRAIIKGGEELGFKSRDLNGEKHIGFSIAQTTNRNGSRLSTARAFLRPFKHRRNLQILLNTTVSRILINPSTKEAYGIEYLKNGGKEVIYATKEVIVSGGAVNSPQILILSGIGPADHLKEINVPLVQNLPGVGQNLHNHVAFFVNFNINDTNSAPLNWATAMEYLLFRDGLMSGTGISEVTAMINSKYANPSDDHPDLQFFFGGFLPTTTQISNSSSADS</sequence>
<dbReference type="PANTHER" id="PTHR11552">
    <property type="entry name" value="GLUCOSE-METHANOL-CHOLINE GMC OXIDOREDUCTASE"/>
    <property type="match status" value="1"/>
</dbReference>
<dbReference type="PANTHER" id="PTHR11552:SF217">
    <property type="entry name" value="GLUCOSE DEHYDROGENASE [FAD, QUINONE]"/>
    <property type="match status" value="1"/>
</dbReference>
<evidence type="ECO:0000256" key="3">
    <source>
        <dbReference type="RuleBase" id="RU003968"/>
    </source>
</evidence>
<evidence type="ECO:0000313" key="7">
    <source>
        <dbReference type="Proteomes" id="UP001458880"/>
    </source>
</evidence>
<gene>
    <name evidence="6" type="ORF">QE152_g21609</name>
</gene>
<dbReference type="Pfam" id="PF00732">
    <property type="entry name" value="GMC_oxred_N"/>
    <property type="match status" value="1"/>
</dbReference>
<evidence type="ECO:0000259" key="4">
    <source>
        <dbReference type="PROSITE" id="PS00623"/>
    </source>
</evidence>
<dbReference type="InterPro" id="IPR012132">
    <property type="entry name" value="GMC_OxRdtase"/>
</dbReference>
<evidence type="ECO:0000256" key="2">
    <source>
        <dbReference type="PIRSR" id="PIRSR000137-2"/>
    </source>
</evidence>
<comment type="similarity">
    <text evidence="1 3">Belongs to the GMC oxidoreductase family.</text>
</comment>
<evidence type="ECO:0000259" key="5">
    <source>
        <dbReference type="PROSITE" id="PS00624"/>
    </source>
</evidence>
<dbReference type="Proteomes" id="UP001458880">
    <property type="component" value="Unassembled WGS sequence"/>
</dbReference>
<feature type="domain" description="Glucose-methanol-choline oxidoreductase N-terminal" evidence="5">
    <location>
        <begin position="323"/>
        <end position="337"/>
    </location>
</feature>
<dbReference type="GO" id="GO:0016614">
    <property type="term" value="F:oxidoreductase activity, acting on CH-OH group of donors"/>
    <property type="evidence" value="ECO:0007669"/>
    <property type="project" value="InterPro"/>
</dbReference>